<gene>
    <name evidence="2" type="ORF">V6N12_010804</name>
</gene>
<organism evidence="2 3">
    <name type="scientific">Hibiscus sabdariffa</name>
    <name type="common">roselle</name>
    <dbReference type="NCBI Taxonomy" id="183260"/>
    <lineage>
        <taxon>Eukaryota</taxon>
        <taxon>Viridiplantae</taxon>
        <taxon>Streptophyta</taxon>
        <taxon>Embryophyta</taxon>
        <taxon>Tracheophyta</taxon>
        <taxon>Spermatophyta</taxon>
        <taxon>Magnoliopsida</taxon>
        <taxon>eudicotyledons</taxon>
        <taxon>Gunneridae</taxon>
        <taxon>Pentapetalae</taxon>
        <taxon>rosids</taxon>
        <taxon>malvids</taxon>
        <taxon>Malvales</taxon>
        <taxon>Malvaceae</taxon>
        <taxon>Malvoideae</taxon>
        <taxon>Hibiscus</taxon>
    </lineage>
</organism>
<accession>A0ABR2EL63</accession>
<sequence>MENPNNVIAATESLSPTGAPEEKQRVAKKGRNVVNPSGEDETEMPCASVGTDICMRAIGGDGSHQGMQSLVAKVSNGPSASFVPGVAVGGDAFVAATKASFRDMLM</sequence>
<feature type="compositionally biased region" description="Polar residues" evidence="1">
    <location>
        <begin position="1"/>
        <end position="16"/>
    </location>
</feature>
<evidence type="ECO:0000313" key="3">
    <source>
        <dbReference type="Proteomes" id="UP001472677"/>
    </source>
</evidence>
<dbReference type="Proteomes" id="UP001472677">
    <property type="component" value="Unassembled WGS sequence"/>
</dbReference>
<protein>
    <submittedName>
        <fullName evidence="2">Uncharacterized protein</fullName>
    </submittedName>
</protein>
<reference evidence="2 3" key="1">
    <citation type="journal article" date="2024" name="G3 (Bethesda)">
        <title>Genome assembly of Hibiscus sabdariffa L. provides insights into metabolisms of medicinal natural products.</title>
        <authorList>
            <person name="Kim T."/>
        </authorList>
    </citation>
    <scope>NUCLEOTIDE SEQUENCE [LARGE SCALE GENOMIC DNA]</scope>
    <source>
        <strain evidence="2">TK-2024</strain>
        <tissue evidence="2">Old leaves</tissue>
    </source>
</reference>
<evidence type="ECO:0000313" key="2">
    <source>
        <dbReference type="EMBL" id="KAK8562734.1"/>
    </source>
</evidence>
<comment type="caution">
    <text evidence="2">The sequence shown here is derived from an EMBL/GenBank/DDBJ whole genome shotgun (WGS) entry which is preliminary data.</text>
</comment>
<evidence type="ECO:0000256" key="1">
    <source>
        <dbReference type="SAM" id="MobiDB-lite"/>
    </source>
</evidence>
<dbReference type="EMBL" id="JBBPBM010000012">
    <property type="protein sequence ID" value="KAK8562734.1"/>
    <property type="molecule type" value="Genomic_DNA"/>
</dbReference>
<keyword evidence="3" id="KW-1185">Reference proteome</keyword>
<name>A0ABR2EL63_9ROSI</name>
<feature type="region of interest" description="Disordered" evidence="1">
    <location>
        <begin position="1"/>
        <end position="45"/>
    </location>
</feature>
<proteinExistence type="predicted"/>